<sequence>MASLQPAPCDRDRVHWTASDFHRGKPILVLSPHPDDESLGCGALLAECFESVGAHVACITDGRHSHRKSRQWPGPRLAALRQCELLSAVSILGGEAEDVTFLGFHDCDAPEDEADQLQTAMRLQALCERLDVGAVFSPSGRDPHKDHLATFGIARRLHEIAPSLRMFVYPVWSRWHDARAEALGPRSSLRIHAAACRLAQKQAAIAAHRSQSGRVVTDDPEGFTMPPGFAEFFARSDEYYFEGIA</sequence>
<dbReference type="EMBL" id="JAZHOF010000011">
    <property type="protein sequence ID" value="MEJ8574363.1"/>
    <property type="molecule type" value="Genomic_DNA"/>
</dbReference>
<protein>
    <submittedName>
        <fullName evidence="1">PIG-L deacetylase family protein</fullName>
    </submittedName>
</protein>
<dbReference type="PANTHER" id="PTHR12993">
    <property type="entry name" value="N-ACETYLGLUCOSAMINYL-PHOSPHATIDYLINOSITOL DE-N-ACETYLASE-RELATED"/>
    <property type="match status" value="1"/>
</dbReference>
<dbReference type="AlphaFoldDB" id="A0AAW9RZL6"/>
<dbReference type="PANTHER" id="PTHR12993:SF29">
    <property type="entry name" value="BLR3841 PROTEIN"/>
    <property type="match status" value="1"/>
</dbReference>
<evidence type="ECO:0000313" key="2">
    <source>
        <dbReference type="Proteomes" id="UP001378188"/>
    </source>
</evidence>
<organism evidence="1 2">
    <name type="scientific">Microbaculum marinum</name>
    <dbReference type="NCBI Taxonomy" id="1764581"/>
    <lineage>
        <taxon>Bacteria</taxon>
        <taxon>Pseudomonadati</taxon>
        <taxon>Pseudomonadota</taxon>
        <taxon>Alphaproteobacteria</taxon>
        <taxon>Hyphomicrobiales</taxon>
        <taxon>Tepidamorphaceae</taxon>
        <taxon>Microbaculum</taxon>
    </lineage>
</organism>
<dbReference type="Gene3D" id="3.40.50.10320">
    <property type="entry name" value="LmbE-like"/>
    <property type="match status" value="1"/>
</dbReference>
<dbReference type="InterPro" id="IPR024078">
    <property type="entry name" value="LmbE-like_dom_sf"/>
</dbReference>
<dbReference type="GO" id="GO:0016811">
    <property type="term" value="F:hydrolase activity, acting on carbon-nitrogen (but not peptide) bonds, in linear amides"/>
    <property type="evidence" value="ECO:0007669"/>
    <property type="project" value="TreeGrafter"/>
</dbReference>
<dbReference type="InterPro" id="IPR003737">
    <property type="entry name" value="GlcNAc_PI_deacetylase-related"/>
</dbReference>
<comment type="caution">
    <text evidence="1">The sequence shown here is derived from an EMBL/GenBank/DDBJ whole genome shotgun (WGS) entry which is preliminary data.</text>
</comment>
<dbReference type="Pfam" id="PF02585">
    <property type="entry name" value="PIG-L"/>
    <property type="match status" value="1"/>
</dbReference>
<gene>
    <name evidence="1" type="ORF">V3328_22970</name>
</gene>
<accession>A0AAW9RZL6</accession>
<evidence type="ECO:0000313" key="1">
    <source>
        <dbReference type="EMBL" id="MEJ8574363.1"/>
    </source>
</evidence>
<keyword evidence="2" id="KW-1185">Reference proteome</keyword>
<dbReference type="Proteomes" id="UP001378188">
    <property type="component" value="Unassembled WGS sequence"/>
</dbReference>
<dbReference type="RefSeq" id="WP_340332060.1">
    <property type="nucleotide sequence ID" value="NZ_JAZHOF010000011.1"/>
</dbReference>
<proteinExistence type="predicted"/>
<dbReference type="SUPFAM" id="SSF102588">
    <property type="entry name" value="LmbE-like"/>
    <property type="match status" value="1"/>
</dbReference>
<name>A0AAW9RZL6_9HYPH</name>
<reference evidence="1 2" key="1">
    <citation type="submission" date="2024-02" db="EMBL/GenBank/DDBJ databases">
        <title>Genome analysis and characterization of Microbaculum marinisediminis sp. nov., isolated from marine sediment.</title>
        <authorList>
            <person name="Du Z.-J."/>
            <person name="Ye Y.-Q."/>
            <person name="Zhang Z.-R."/>
            <person name="Yuan S.-M."/>
            <person name="Zhang X.-Y."/>
        </authorList>
    </citation>
    <scope>NUCLEOTIDE SEQUENCE [LARGE SCALE GENOMIC DNA]</scope>
    <source>
        <strain evidence="1 2">SDUM1044001</strain>
    </source>
</reference>